<evidence type="ECO:0000256" key="5">
    <source>
        <dbReference type="ARBA" id="ARBA00022801"/>
    </source>
</evidence>
<dbReference type="HAMAP" id="MF_00009">
    <property type="entry name" value="Endoribonucl_YbeY"/>
    <property type="match status" value="1"/>
</dbReference>
<evidence type="ECO:0000313" key="9">
    <source>
        <dbReference type="EMBL" id="SEK97264.1"/>
    </source>
</evidence>
<dbReference type="InterPro" id="IPR002036">
    <property type="entry name" value="YbeY"/>
</dbReference>
<keyword evidence="4 7" id="KW-0255">Endonuclease</keyword>
<accession>A0A1H7LE78</accession>
<comment type="function">
    <text evidence="7">Single strand-specific metallo-endoribonuclease involved in late-stage 70S ribosome quality control and in maturation of the 3' terminus of the 16S rRNA.</text>
</comment>
<dbReference type="AlphaFoldDB" id="A0A1H7LE78"/>
<dbReference type="InterPro" id="IPR020549">
    <property type="entry name" value="YbeY_CS"/>
</dbReference>
<sequence length="167" mass="18882">MKSMKDRGSKPDSPGKSSSRNIKLKLTMQYATHAADVPVRSEFRKWIKVALVQDAEIVMRIVDEVEGRSLNRDFRGKDYATNVLTFGYSNTRPLSGDIVLCTPVIENEARQQHKNLDAHYAHLTVHGILHLQGYDHESDAGAAIMERLEAEIMESLGYHNPYDEIVD</sequence>
<comment type="similarity">
    <text evidence="1 7">Belongs to the endoribonuclease YbeY family.</text>
</comment>
<dbReference type="Proteomes" id="UP000198620">
    <property type="component" value="Unassembled WGS sequence"/>
</dbReference>
<dbReference type="PANTHER" id="PTHR46986:SF1">
    <property type="entry name" value="ENDORIBONUCLEASE YBEY, CHLOROPLASTIC"/>
    <property type="match status" value="1"/>
</dbReference>
<dbReference type="GO" id="GO:0004521">
    <property type="term" value="F:RNA endonuclease activity"/>
    <property type="evidence" value="ECO:0007669"/>
    <property type="project" value="UniProtKB-UniRule"/>
</dbReference>
<dbReference type="GO" id="GO:0008270">
    <property type="term" value="F:zinc ion binding"/>
    <property type="evidence" value="ECO:0007669"/>
    <property type="project" value="UniProtKB-UniRule"/>
</dbReference>
<feature type="region of interest" description="Disordered" evidence="8">
    <location>
        <begin position="1"/>
        <end position="20"/>
    </location>
</feature>
<keyword evidence="7" id="KW-0698">rRNA processing</keyword>
<evidence type="ECO:0000256" key="4">
    <source>
        <dbReference type="ARBA" id="ARBA00022759"/>
    </source>
</evidence>
<dbReference type="Gene3D" id="3.40.390.30">
    <property type="entry name" value="Metalloproteases ('zincins'), catalytic domain"/>
    <property type="match status" value="1"/>
</dbReference>
<evidence type="ECO:0000256" key="2">
    <source>
        <dbReference type="ARBA" id="ARBA00022722"/>
    </source>
</evidence>
<keyword evidence="6 7" id="KW-0862">Zinc</keyword>
<dbReference type="GO" id="GO:0006364">
    <property type="term" value="P:rRNA processing"/>
    <property type="evidence" value="ECO:0007669"/>
    <property type="project" value="UniProtKB-UniRule"/>
</dbReference>
<keyword evidence="5 7" id="KW-0378">Hydrolase</keyword>
<evidence type="ECO:0000256" key="1">
    <source>
        <dbReference type="ARBA" id="ARBA00010875"/>
    </source>
</evidence>
<dbReference type="Pfam" id="PF02130">
    <property type="entry name" value="YbeY"/>
    <property type="match status" value="1"/>
</dbReference>
<evidence type="ECO:0000256" key="6">
    <source>
        <dbReference type="ARBA" id="ARBA00022833"/>
    </source>
</evidence>
<dbReference type="NCBIfam" id="TIGR00043">
    <property type="entry name" value="rRNA maturation RNase YbeY"/>
    <property type="match status" value="1"/>
</dbReference>
<reference evidence="9 10" key="1">
    <citation type="submission" date="2016-10" db="EMBL/GenBank/DDBJ databases">
        <authorList>
            <person name="de Groot N.N."/>
        </authorList>
    </citation>
    <scope>NUCLEOTIDE SEQUENCE [LARGE SCALE GENOMIC DNA]</scope>
    <source>
        <strain evidence="9 10">Nv1</strain>
    </source>
</reference>
<evidence type="ECO:0000256" key="3">
    <source>
        <dbReference type="ARBA" id="ARBA00022723"/>
    </source>
</evidence>
<organism evidence="9 10">
    <name type="scientific">Nitrosovibrio tenuis</name>
    <dbReference type="NCBI Taxonomy" id="1233"/>
    <lineage>
        <taxon>Bacteria</taxon>
        <taxon>Pseudomonadati</taxon>
        <taxon>Pseudomonadota</taxon>
        <taxon>Betaproteobacteria</taxon>
        <taxon>Nitrosomonadales</taxon>
        <taxon>Nitrosomonadaceae</taxon>
        <taxon>Nitrosovibrio</taxon>
    </lineage>
</organism>
<gene>
    <name evidence="7" type="primary">ybeY</name>
    <name evidence="9" type="ORF">SAMN05216387_10438</name>
</gene>
<comment type="cofactor">
    <cofactor evidence="7">
        <name>Zn(2+)</name>
        <dbReference type="ChEBI" id="CHEBI:29105"/>
    </cofactor>
    <text evidence="7">Binds 1 zinc ion.</text>
</comment>
<dbReference type="PANTHER" id="PTHR46986">
    <property type="entry name" value="ENDORIBONUCLEASE YBEY, CHLOROPLASTIC"/>
    <property type="match status" value="1"/>
</dbReference>
<feature type="compositionally biased region" description="Low complexity" evidence="8">
    <location>
        <begin position="11"/>
        <end position="20"/>
    </location>
</feature>
<feature type="binding site" evidence="7">
    <location>
        <position position="130"/>
    </location>
    <ligand>
        <name>Zn(2+)</name>
        <dbReference type="ChEBI" id="CHEBI:29105"/>
        <note>catalytic</note>
    </ligand>
</feature>
<keyword evidence="10" id="KW-1185">Reference proteome</keyword>
<dbReference type="InterPro" id="IPR023091">
    <property type="entry name" value="MetalPrtase_cat_dom_sf_prd"/>
</dbReference>
<comment type="subcellular location">
    <subcellularLocation>
        <location evidence="7">Cytoplasm</location>
    </subcellularLocation>
</comment>
<proteinExistence type="inferred from homology"/>
<dbReference type="SUPFAM" id="SSF55486">
    <property type="entry name" value="Metalloproteases ('zincins'), catalytic domain"/>
    <property type="match status" value="1"/>
</dbReference>
<feature type="compositionally biased region" description="Basic and acidic residues" evidence="8">
    <location>
        <begin position="1"/>
        <end position="10"/>
    </location>
</feature>
<feature type="binding site" evidence="7">
    <location>
        <position position="126"/>
    </location>
    <ligand>
        <name>Zn(2+)</name>
        <dbReference type="ChEBI" id="CHEBI:29105"/>
        <note>catalytic</note>
    </ligand>
</feature>
<evidence type="ECO:0000313" key="10">
    <source>
        <dbReference type="Proteomes" id="UP000198620"/>
    </source>
</evidence>
<dbReference type="PROSITE" id="PS01306">
    <property type="entry name" value="UPF0054"/>
    <property type="match status" value="1"/>
</dbReference>
<dbReference type="GO" id="GO:0004222">
    <property type="term" value="F:metalloendopeptidase activity"/>
    <property type="evidence" value="ECO:0007669"/>
    <property type="project" value="InterPro"/>
</dbReference>
<dbReference type="EC" id="3.1.-.-" evidence="7"/>
<dbReference type="STRING" id="1233.SAMN05216387_10438"/>
<keyword evidence="3 7" id="KW-0479">Metal-binding</keyword>
<protein>
    <recommendedName>
        <fullName evidence="7">Endoribonuclease YbeY</fullName>
        <ecNumber evidence="7">3.1.-.-</ecNumber>
    </recommendedName>
</protein>
<dbReference type="EMBL" id="FOBH01000004">
    <property type="protein sequence ID" value="SEK97264.1"/>
    <property type="molecule type" value="Genomic_DNA"/>
</dbReference>
<dbReference type="GO" id="GO:0005737">
    <property type="term" value="C:cytoplasm"/>
    <property type="evidence" value="ECO:0007669"/>
    <property type="project" value="UniProtKB-SubCell"/>
</dbReference>
<keyword evidence="2 7" id="KW-0540">Nuclease</keyword>
<evidence type="ECO:0000256" key="8">
    <source>
        <dbReference type="SAM" id="MobiDB-lite"/>
    </source>
</evidence>
<feature type="binding site" evidence="7">
    <location>
        <position position="136"/>
    </location>
    <ligand>
        <name>Zn(2+)</name>
        <dbReference type="ChEBI" id="CHEBI:29105"/>
        <note>catalytic</note>
    </ligand>
</feature>
<keyword evidence="7" id="KW-0963">Cytoplasm</keyword>
<name>A0A1H7LE78_9PROT</name>
<evidence type="ECO:0000256" key="7">
    <source>
        <dbReference type="HAMAP-Rule" id="MF_00009"/>
    </source>
</evidence>
<keyword evidence="7" id="KW-0690">Ribosome biogenesis</keyword>